<keyword evidence="1" id="KW-0812">Transmembrane</keyword>
<gene>
    <name evidence="2" type="ORF">SAMN06265379_107132</name>
</gene>
<proteinExistence type="predicted"/>
<reference evidence="2 3" key="1">
    <citation type="submission" date="2017-05" db="EMBL/GenBank/DDBJ databases">
        <authorList>
            <person name="Varghese N."/>
            <person name="Submissions S."/>
        </authorList>
    </citation>
    <scope>NUCLEOTIDE SEQUENCE [LARGE SCALE GENOMIC DNA]</scope>
    <source>
        <strain evidence="2 3">DSM 27040</strain>
    </source>
</reference>
<accession>A0A521E1X7</accession>
<name>A0A521E1X7_SACCC</name>
<evidence type="ECO:0000256" key="1">
    <source>
        <dbReference type="SAM" id="Phobius"/>
    </source>
</evidence>
<organism evidence="2 3">
    <name type="scientific">Saccharicrinis carchari</name>
    <dbReference type="NCBI Taxonomy" id="1168039"/>
    <lineage>
        <taxon>Bacteria</taxon>
        <taxon>Pseudomonadati</taxon>
        <taxon>Bacteroidota</taxon>
        <taxon>Bacteroidia</taxon>
        <taxon>Marinilabiliales</taxon>
        <taxon>Marinilabiliaceae</taxon>
        <taxon>Saccharicrinis</taxon>
    </lineage>
</organism>
<dbReference type="EMBL" id="FXTB01000007">
    <property type="protein sequence ID" value="SMO77956.1"/>
    <property type="molecule type" value="Genomic_DNA"/>
</dbReference>
<keyword evidence="1" id="KW-1133">Transmembrane helix</keyword>
<sequence length="44" mass="5182">MDITNRLSHNKSITSLHYKRFNLILKGLLIPLVFLNLLTIQNKF</sequence>
<dbReference type="Proteomes" id="UP000319040">
    <property type="component" value="Unassembled WGS sequence"/>
</dbReference>
<keyword evidence="3" id="KW-1185">Reference proteome</keyword>
<feature type="transmembrane region" description="Helical" evidence="1">
    <location>
        <begin position="21"/>
        <end position="40"/>
    </location>
</feature>
<keyword evidence="1" id="KW-0472">Membrane</keyword>
<evidence type="ECO:0000313" key="3">
    <source>
        <dbReference type="Proteomes" id="UP000319040"/>
    </source>
</evidence>
<dbReference type="AlphaFoldDB" id="A0A521E1X7"/>
<evidence type="ECO:0000313" key="2">
    <source>
        <dbReference type="EMBL" id="SMO77956.1"/>
    </source>
</evidence>
<protein>
    <submittedName>
        <fullName evidence="2">Uncharacterized protein</fullName>
    </submittedName>
</protein>